<evidence type="ECO:0000256" key="1">
    <source>
        <dbReference type="SAM" id="SignalP"/>
    </source>
</evidence>
<keyword evidence="1" id="KW-0732">Signal</keyword>
<dbReference type="GO" id="GO:0009289">
    <property type="term" value="C:pilus"/>
    <property type="evidence" value="ECO:0007669"/>
    <property type="project" value="InterPro"/>
</dbReference>
<feature type="signal peptide" evidence="1">
    <location>
        <begin position="1"/>
        <end position="24"/>
    </location>
</feature>
<dbReference type="AlphaFoldDB" id="A0AAI9GIP1"/>
<protein>
    <submittedName>
        <fullName evidence="2">Uncharacterized protein</fullName>
    </submittedName>
</protein>
<comment type="caution">
    <text evidence="2">The sequence shown here is derived from an EMBL/GenBank/DDBJ whole genome shotgun (WGS) entry which is preliminary data.</text>
</comment>
<dbReference type="Gene3D" id="2.60.40.1090">
    <property type="entry name" value="Fimbrial-type adhesion domain"/>
    <property type="match status" value="1"/>
</dbReference>
<feature type="chain" id="PRO_5042583419" evidence="1">
    <location>
        <begin position="25"/>
        <end position="287"/>
    </location>
</feature>
<accession>A0AAI9GIP1</accession>
<gene>
    <name evidence="2" type="ORF">RG298_003953</name>
</gene>
<reference evidence="2" key="1">
    <citation type="submission" date="2024-02" db="EMBL/GenBank/DDBJ databases">
        <authorList>
            <consortium name="Clinical and Environmental Microbiology Branch: Whole genome sequencing antimicrobial resistance pathogens in the healthcare setting"/>
        </authorList>
    </citation>
    <scope>NUCLEOTIDE SEQUENCE</scope>
    <source>
        <strain evidence="2">2021GO-0154</strain>
    </source>
</reference>
<dbReference type="GO" id="GO:0007155">
    <property type="term" value="P:cell adhesion"/>
    <property type="evidence" value="ECO:0007669"/>
    <property type="project" value="InterPro"/>
</dbReference>
<sequence>MSKYRMQTSLYILFLLIISFNTSADSSVDFGPRPYMNAVVSNGGTGQMTEVGYKAPGSGDPKSVRIGLEASGYIPNRGNITVYYERLSTNECNGRLGSYTSAINTITNIMNNKISIPYISGDSVALELMDTINIDFIYACYDSMNRASAHIVRSSRRGDIEIVNPPNKKNTCTLNNQLLNFTFLANALDVNGAKQNRNLTINCSNGDARDYTLKLTSSRVDQNGNLSFGNSVAAKIAINGTDISANSSGIELNALETTNLNVTASLVGVALTSGESSASGVLVLEAK</sequence>
<proteinExistence type="predicted"/>
<name>A0AAI9GIP1_PROST</name>
<organism evidence="2">
    <name type="scientific">Providencia stuartii</name>
    <dbReference type="NCBI Taxonomy" id="588"/>
    <lineage>
        <taxon>Bacteria</taxon>
        <taxon>Pseudomonadati</taxon>
        <taxon>Pseudomonadota</taxon>
        <taxon>Gammaproteobacteria</taxon>
        <taxon>Enterobacterales</taxon>
        <taxon>Morganellaceae</taxon>
        <taxon>Providencia</taxon>
    </lineage>
</organism>
<dbReference type="InterPro" id="IPR036937">
    <property type="entry name" value="Adhesion_dom_fimbrial_sf"/>
</dbReference>
<evidence type="ECO:0000313" key="2">
    <source>
        <dbReference type="EMBL" id="EMJ5136161.1"/>
    </source>
</evidence>
<dbReference type="EMBL" id="ABMABF030000017">
    <property type="protein sequence ID" value="EMJ5136161.1"/>
    <property type="molecule type" value="Genomic_DNA"/>
</dbReference>